<dbReference type="Proteomes" id="UP000520814">
    <property type="component" value="Unassembled WGS sequence"/>
</dbReference>
<dbReference type="Gene3D" id="3.40.50.720">
    <property type="entry name" value="NAD(P)-binding Rossmann-like Domain"/>
    <property type="match status" value="1"/>
</dbReference>
<feature type="domain" description="Gfo/Idh/MocA-like oxidoreductase N-terminal" evidence="3">
    <location>
        <begin position="7"/>
        <end position="125"/>
    </location>
</feature>
<dbReference type="InterPro" id="IPR000683">
    <property type="entry name" value="Gfo/Idh/MocA-like_OxRdtase_N"/>
</dbReference>
<dbReference type="SUPFAM" id="SSF51735">
    <property type="entry name" value="NAD(P)-binding Rossmann-fold domains"/>
    <property type="match status" value="1"/>
</dbReference>
<dbReference type="EMBL" id="JACHGW010000002">
    <property type="protein sequence ID" value="MBB6050350.1"/>
    <property type="molecule type" value="Genomic_DNA"/>
</dbReference>
<feature type="region of interest" description="Disordered" evidence="2">
    <location>
        <begin position="332"/>
        <end position="351"/>
    </location>
</feature>
<dbReference type="Pfam" id="PF22725">
    <property type="entry name" value="GFO_IDH_MocA_C3"/>
    <property type="match status" value="1"/>
</dbReference>
<evidence type="ECO:0000256" key="2">
    <source>
        <dbReference type="SAM" id="MobiDB-lite"/>
    </source>
</evidence>
<protein>
    <submittedName>
        <fullName evidence="5">Putative dehydrogenase</fullName>
    </submittedName>
</protein>
<dbReference type="PANTHER" id="PTHR43818:SF11">
    <property type="entry name" value="BCDNA.GH03377"/>
    <property type="match status" value="1"/>
</dbReference>
<comment type="caution">
    <text evidence="5">The sequence shown here is derived from an EMBL/GenBank/DDBJ whole genome shotgun (WGS) entry which is preliminary data.</text>
</comment>
<feature type="domain" description="GFO/IDH/MocA-like oxidoreductase" evidence="4">
    <location>
        <begin position="134"/>
        <end position="252"/>
    </location>
</feature>
<keyword evidence="6" id="KW-1185">Reference proteome</keyword>
<accession>A0A7W9SQ13</accession>
<dbReference type="InterPro" id="IPR055170">
    <property type="entry name" value="GFO_IDH_MocA-like_dom"/>
</dbReference>
<dbReference type="RefSeq" id="WP_184195142.1">
    <property type="nucleotide sequence ID" value="NZ_JACHGW010000002.1"/>
</dbReference>
<sequence>MNQALSLAVIGAGERGKEILAALSLLPEAVVKYVCDSYSSPLFQKKALENAPKATFVNDYKKVLDDKTVQGVFVATPTHLHKQIVLDALAAGKHVFCEAPLAHTIEDARAIALAGKNSKQLFQVGLQNRSNPQHRHVKYFVDTGVLGNVARAEATWNKKASWRRAAPTPEREAALNWRLNPGQANGLLGEVGIHQLDTISWFLKESPLSVASFGNENSVTAIVQFPRGIQLTYNATLGSSFGGGYELLCGDQTSMLLRGTRAWMIKESDAPVLGWEVYTKREPLGDETGYILVASASKLLSEGLEPSRNLDTNPRHTPLFFACEGFLNSMREGKPTGRTSASAPNQPHPMHATAEAGFAATVVGIRANEAVKTGKKITNLREESTL</sequence>
<evidence type="ECO:0000259" key="3">
    <source>
        <dbReference type="Pfam" id="PF01408"/>
    </source>
</evidence>
<evidence type="ECO:0000313" key="6">
    <source>
        <dbReference type="Proteomes" id="UP000520814"/>
    </source>
</evidence>
<dbReference type="InterPro" id="IPR050463">
    <property type="entry name" value="Gfo/Idh/MocA_oxidrdct_glycsds"/>
</dbReference>
<evidence type="ECO:0000256" key="1">
    <source>
        <dbReference type="ARBA" id="ARBA00023002"/>
    </source>
</evidence>
<proteinExistence type="predicted"/>
<dbReference type="PANTHER" id="PTHR43818">
    <property type="entry name" value="BCDNA.GH03377"/>
    <property type="match status" value="1"/>
</dbReference>
<reference evidence="5 6" key="1">
    <citation type="submission" date="2020-08" db="EMBL/GenBank/DDBJ databases">
        <title>Genomic Encyclopedia of Type Strains, Phase IV (KMG-IV): sequencing the most valuable type-strain genomes for metagenomic binning, comparative biology and taxonomic classification.</title>
        <authorList>
            <person name="Goeker M."/>
        </authorList>
    </citation>
    <scope>NUCLEOTIDE SEQUENCE [LARGE SCALE GENOMIC DNA]</scope>
    <source>
        <strain evidence="5 6">DSM 23562</strain>
    </source>
</reference>
<organism evidence="5 6">
    <name type="scientific">Armatimonas rosea</name>
    <dbReference type="NCBI Taxonomy" id="685828"/>
    <lineage>
        <taxon>Bacteria</taxon>
        <taxon>Bacillati</taxon>
        <taxon>Armatimonadota</taxon>
        <taxon>Armatimonadia</taxon>
        <taxon>Armatimonadales</taxon>
        <taxon>Armatimonadaceae</taxon>
        <taxon>Armatimonas</taxon>
    </lineage>
</organism>
<dbReference type="GO" id="GO:0016491">
    <property type="term" value="F:oxidoreductase activity"/>
    <property type="evidence" value="ECO:0007669"/>
    <property type="project" value="UniProtKB-KW"/>
</dbReference>
<dbReference type="GO" id="GO:0000166">
    <property type="term" value="F:nucleotide binding"/>
    <property type="evidence" value="ECO:0007669"/>
    <property type="project" value="InterPro"/>
</dbReference>
<name>A0A7W9SQ13_ARMRO</name>
<dbReference type="AlphaFoldDB" id="A0A7W9SQ13"/>
<keyword evidence="1" id="KW-0560">Oxidoreductase</keyword>
<dbReference type="InterPro" id="IPR036291">
    <property type="entry name" value="NAD(P)-bd_dom_sf"/>
</dbReference>
<evidence type="ECO:0000259" key="4">
    <source>
        <dbReference type="Pfam" id="PF22725"/>
    </source>
</evidence>
<dbReference type="SUPFAM" id="SSF55347">
    <property type="entry name" value="Glyceraldehyde-3-phosphate dehydrogenase-like, C-terminal domain"/>
    <property type="match status" value="1"/>
</dbReference>
<gene>
    <name evidence="5" type="ORF">HNQ39_002141</name>
</gene>
<dbReference type="Pfam" id="PF01408">
    <property type="entry name" value="GFO_IDH_MocA"/>
    <property type="match status" value="1"/>
</dbReference>
<evidence type="ECO:0000313" key="5">
    <source>
        <dbReference type="EMBL" id="MBB6050350.1"/>
    </source>
</evidence>
<dbReference type="Gene3D" id="3.30.360.10">
    <property type="entry name" value="Dihydrodipicolinate Reductase, domain 2"/>
    <property type="match status" value="1"/>
</dbReference>